<feature type="non-terminal residue" evidence="1">
    <location>
        <position position="92"/>
    </location>
</feature>
<protein>
    <submittedName>
        <fullName evidence="1">Putative CC-NBS-LRR resistance protein</fullName>
    </submittedName>
</protein>
<evidence type="ECO:0000313" key="2">
    <source>
        <dbReference type="Proteomes" id="UP000265520"/>
    </source>
</evidence>
<keyword evidence="2" id="KW-1185">Reference proteome</keyword>
<organism evidence="1 2">
    <name type="scientific">Trifolium medium</name>
    <dbReference type="NCBI Taxonomy" id="97028"/>
    <lineage>
        <taxon>Eukaryota</taxon>
        <taxon>Viridiplantae</taxon>
        <taxon>Streptophyta</taxon>
        <taxon>Embryophyta</taxon>
        <taxon>Tracheophyta</taxon>
        <taxon>Spermatophyta</taxon>
        <taxon>Magnoliopsida</taxon>
        <taxon>eudicotyledons</taxon>
        <taxon>Gunneridae</taxon>
        <taxon>Pentapetalae</taxon>
        <taxon>rosids</taxon>
        <taxon>fabids</taxon>
        <taxon>Fabales</taxon>
        <taxon>Fabaceae</taxon>
        <taxon>Papilionoideae</taxon>
        <taxon>50 kb inversion clade</taxon>
        <taxon>NPAAA clade</taxon>
        <taxon>Hologalegina</taxon>
        <taxon>IRL clade</taxon>
        <taxon>Trifolieae</taxon>
        <taxon>Trifolium</taxon>
    </lineage>
</organism>
<dbReference type="EMBL" id="LXQA010114605">
    <property type="protein sequence ID" value="MCI19397.1"/>
    <property type="molecule type" value="Genomic_DNA"/>
</dbReference>
<dbReference type="AlphaFoldDB" id="A0A392Q675"/>
<reference evidence="1 2" key="1">
    <citation type="journal article" date="2018" name="Front. Plant Sci.">
        <title>Red Clover (Trifolium pratense) and Zigzag Clover (T. medium) - A Picture of Genomic Similarities and Differences.</title>
        <authorList>
            <person name="Dluhosova J."/>
            <person name="Istvanek J."/>
            <person name="Nedelnik J."/>
            <person name="Repkova J."/>
        </authorList>
    </citation>
    <scope>NUCLEOTIDE SEQUENCE [LARGE SCALE GENOMIC DNA]</scope>
    <source>
        <strain evidence="2">cv. 10/8</strain>
        <tissue evidence="1">Leaf</tissue>
    </source>
</reference>
<accession>A0A392Q675</accession>
<evidence type="ECO:0000313" key="1">
    <source>
        <dbReference type="EMBL" id="MCI19397.1"/>
    </source>
</evidence>
<comment type="caution">
    <text evidence="1">The sequence shown here is derived from an EMBL/GenBank/DDBJ whole genome shotgun (WGS) entry which is preliminary data.</text>
</comment>
<name>A0A392Q675_9FABA</name>
<sequence>MVWLDSIEFKDNFRTTKLDVSLLEKLRRTLLVLHRAGKQQDHILIVGHWLDILRNVVFEVGYFLDEINLEALRCEVEGKLKNLSSPFIWFNG</sequence>
<proteinExistence type="predicted"/>
<dbReference type="Proteomes" id="UP000265520">
    <property type="component" value="Unassembled WGS sequence"/>
</dbReference>